<proteinExistence type="predicted"/>
<accession>A0A2M6WP92</accession>
<evidence type="ECO:0000313" key="2">
    <source>
        <dbReference type="Proteomes" id="UP000228900"/>
    </source>
</evidence>
<evidence type="ECO:0000313" key="1">
    <source>
        <dbReference type="EMBL" id="PIT94617.1"/>
    </source>
</evidence>
<gene>
    <name evidence="1" type="ORF">COT98_02650</name>
</gene>
<reference evidence="2" key="1">
    <citation type="submission" date="2017-09" db="EMBL/GenBank/DDBJ databases">
        <title>Depth-based differentiation of microbial function through sediment-hosted aquifers and enrichment of novel symbionts in the deep terrestrial subsurface.</title>
        <authorList>
            <person name="Probst A.J."/>
            <person name="Ladd B."/>
            <person name="Jarett J.K."/>
            <person name="Geller-Mcgrath D.E."/>
            <person name="Sieber C.M.K."/>
            <person name="Emerson J.B."/>
            <person name="Anantharaman K."/>
            <person name="Thomas B.C."/>
            <person name="Malmstrom R."/>
            <person name="Stieglmeier M."/>
            <person name="Klingl A."/>
            <person name="Woyke T."/>
            <person name="Ryan C.M."/>
            <person name="Banfield J.F."/>
        </authorList>
    </citation>
    <scope>NUCLEOTIDE SEQUENCE [LARGE SCALE GENOMIC DNA]</scope>
</reference>
<dbReference type="Proteomes" id="UP000228900">
    <property type="component" value="Unassembled WGS sequence"/>
</dbReference>
<dbReference type="EMBL" id="PFAQ01000041">
    <property type="protein sequence ID" value="PIT94617.1"/>
    <property type="molecule type" value="Genomic_DNA"/>
</dbReference>
<protein>
    <submittedName>
        <fullName evidence="1">Uncharacterized protein</fullName>
    </submittedName>
</protein>
<dbReference type="AlphaFoldDB" id="A0A2M6WP92"/>
<organism evidence="1 2">
    <name type="scientific">Candidatus Falkowbacteria bacterium CG10_big_fil_rev_8_21_14_0_10_39_9</name>
    <dbReference type="NCBI Taxonomy" id="1974566"/>
    <lineage>
        <taxon>Bacteria</taxon>
        <taxon>Candidatus Falkowiibacteriota</taxon>
    </lineage>
</organism>
<sequence>MLNKRSNWSVRVGGYTLGAMGLEKDISKKFHRKNPNRTLSEVDPDAPAAKNNEVFPDLDLDLLDFFFSDKLSGFASPLFD</sequence>
<comment type="caution">
    <text evidence="1">The sequence shown here is derived from an EMBL/GenBank/DDBJ whole genome shotgun (WGS) entry which is preliminary data.</text>
</comment>
<name>A0A2M6WP92_9BACT</name>